<comment type="caution">
    <text evidence="1">The sequence shown here is derived from an EMBL/GenBank/DDBJ whole genome shotgun (WGS) entry which is preliminary data.</text>
</comment>
<sequence length="100" mass="11615">MLTSSKINHEGVRQFVSLTRRNYSDAELSQFEQQGRESIIRDIPNLDILEQARQSAANTLIPMLQDMGFAEENIKISFRKKFTFNDLKTLLDKTTIEKNH</sequence>
<protein>
    <submittedName>
        <fullName evidence="1">Lipoprotein</fullName>
    </submittedName>
</protein>
<keyword evidence="1" id="KW-0449">Lipoprotein</keyword>
<reference evidence="1" key="1">
    <citation type="journal article" date="2013" name="Environ. Microbiol.">
        <title>Microbiota from the distal guts of lean and obese adolescents exhibit partial functional redundancy besides clear differences in community structure.</title>
        <authorList>
            <person name="Ferrer M."/>
            <person name="Ruiz A."/>
            <person name="Lanza F."/>
            <person name="Haange S.B."/>
            <person name="Oberbach A."/>
            <person name="Till H."/>
            <person name="Bargiela R."/>
            <person name="Campoy C."/>
            <person name="Segura M.T."/>
            <person name="Richter M."/>
            <person name="von Bergen M."/>
            <person name="Seifert J."/>
            <person name="Suarez A."/>
        </authorList>
    </citation>
    <scope>NUCLEOTIDE SEQUENCE</scope>
</reference>
<dbReference type="AlphaFoldDB" id="K1TW73"/>
<organism evidence="1">
    <name type="scientific">human gut metagenome</name>
    <dbReference type="NCBI Taxonomy" id="408170"/>
    <lineage>
        <taxon>unclassified sequences</taxon>
        <taxon>metagenomes</taxon>
        <taxon>organismal metagenomes</taxon>
    </lineage>
</organism>
<gene>
    <name evidence="1" type="ORF">OBE_03898</name>
</gene>
<accession>K1TW73</accession>
<evidence type="ECO:0000313" key="1">
    <source>
        <dbReference type="EMBL" id="EKC70430.1"/>
    </source>
</evidence>
<dbReference type="InterPro" id="IPR025324">
    <property type="entry name" value="DUF4230"/>
</dbReference>
<proteinExistence type="predicted"/>
<dbReference type="Pfam" id="PF14014">
    <property type="entry name" value="DUF4230"/>
    <property type="match status" value="1"/>
</dbReference>
<name>K1TW73_9ZZZZ</name>
<dbReference type="EMBL" id="AJWZ01002635">
    <property type="protein sequence ID" value="EKC70430.1"/>
    <property type="molecule type" value="Genomic_DNA"/>
</dbReference>